<proteinExistence type="predicted"/>
<dbReference type="PANTHER" id="PTHR36251:SF2">
    <property type="entry name" value="GIFSY-2 PROPHAGE HOST SPECIFICITY PROTEIN J, PHAGE LAMBDA"/>
    <property type="match status" value="1"/>
</dbReference>
<dbReference type="Pfam" id="PF24801">
    <property type="entry name" value="FNIII-A_GpJ"/>
    <property type="match status" value="1"/>
</dbReference>
<evidence type="ECO:0000313" key="5">
    <source>
        <dbReference type="Proteomes" id="UP000009045"/>
    </source>
</evidence>
<evidence type="ECO:0000256" key="1">
    <source>
        <dbReference type="SAM" id="MobiDB-lite"/>
    </source>
</evidence>
<dbReference type="InterPro" id="IPR055385">
    <property type="entry name" value="GpJ_HDII-ins2"/>
</dbReference>
<dbReference type="InterPro" id="IPR032876">
    <property type="entry name" value="J_dom"/>
</dbReference>
<sequence>MMNQSPHHPFVIAGRGGGGGKRGRGGGGGSEAPNSLKSRQIARIIDLLSEGPIVGPWDGAKSVYFDGVPVLGDDGTPNFENWTIAGNSGWPDQPVLPGFAQQQGEVAVSLQIKKGTPITRTILNGDVNRCRVTVSVPSLQVQNTTTGDIKGTSVVFRVYLQSNGGGFALVTEHTISGKTNTRYQRALAFPLTGDPPWDIRVERVTADLTKNNLQNDLYWDSFTEIIDQKINYTLSAVIGYTIDAEQFQTIPKRVVDCGGLIVSVPVNYDPITRVYTGAWSGTFKQAWTDNPAWVLYDLVTQNRYGLGDFVSINDIDKWGLYSIGQWCDALVPNGRGGQEPRWTFNGVISSQQEAFDLLAAVASVFRGGMYWAGGQMVGMADKPSDPVAQYTNANVLDGAFSYHDADIFARKTQYLVRWNDPTNLGEPRRALVEDQTGIAKFGIKRDEIIAIGCTSEGQAQRVGEWAIYTDVYEGQTVDFVPGLEAAWARPGDIIQIADVNVGGERRGGRIVSATTTAITLDAAVTLIVGQTYYLSCILPDGAVVTRKVSTGGGSHTKLTVAAFAQAPLKDTVWVLASSDLQPTLWRVLTARQTDTDRYEVVAQRHLPGKWDYIERDKPLSQPDISNIGIIPPVKGLNAKDYLVVLSPISLGVRMLISWQSLAPVFDLAYRPVNGNWIRVRVDQTAHDVEVEEGDYDIWITPLNVIGRRGVTTKIRYTVVGKVAPPADPVNFRIQLVENVAMFQWAPATEIDMIIGGSYEMRYSPQTAGATWASAGTVLTSIPGTATTVELPYRRGTYMLKARDAGGTYSATAVAVITNIVGATQSFVRICEQPAWLGTKVNCKVQLPQEWLIITDEQAGLGTYTFKNQIDMGGVFPVVLSVDMLAFPYYEGDVFIDARPGLVDDWQSWDSAIDDGEGMVTVQVRQTDGDPALGTSVWSAWTQFIAGEYVARGFQFRALMDAPPDQNVAIEQLCIIADVTAKQESGADTVWQPAKQRINFLVKFKYVPAVSIAIQNAALGDFFVISNKSNTGFDLELKNSTGAIITAARTFDWIAAGY</sequence>
<dbReference type="PATRIC" id="fig|707241.3.peg.924"/>
<dbReference type="PANTHER" id="PTHR36251">
    <property type="entry name" value="FELS-1 PROPHAGE HOST SPECIFICITY PROTEIN-RELATED"/>
    <property type="match status" value="1"/>
</dbReference>
<organism evidence="4 5">
    <name type="scientific">Sinorhizobium meliloti (strain SM11)</name>
    <dbReference type="NCBI Taxonomy" id="707241"/>
    <lineage>
        <taxon>Bacteria</taxon>
        <taxon>Pseudomonadati</taxon>
        <taxon>Pseudomonadota</taxon>
        <taxon>Alphaproteobacteria</taxon>
        <taxon>Hyphomicrobiales</taxon>
        <taxon>Rhizobiaceae</taxon>
        <taxon>Sinorhizobium/Ensifer group</taxon>
        <taxon>Sinorhizobium</taxon>
    </lineage>
</organism>
<dbReference type="EMBL" id="CP001830">
    <property type="protein sequence ID" value="AEH78159.1"/>
    <property type="molecule type" value="Genomic_DNA"/>
</dbReference>
<dbReference type="HOGENOM" id="CLU_000143_3_0_5"/>
<feature type="domain" description="Tip attachment protein J HDII-ins2" evidence="3">
    <location>
        <begin position="105"/>
        <end position="228"/>
    </location>
</feature>
<feature type="domain" description="Tip attachment protein J" evidence="2">
    <location>
        <begin position="350"/>
        <end position="511"/>
    </location>
</feature>
<protein>
    <submittedName>
        <fullName evidence="4">Host specificity protein J</fullName>
    </submittedName>
</protein>
<feature type="region of interest" description="Disordered" evidence="1">
    <location>
        <begin position="1"/>
        <end position="35"/>
    </location>
</feature>
<dbReference type="Pfam" id="PF13550">
    <property type="entry name" value="Phage-tail_3"/>
    <property type="match status" value="1"/>
</dbReference>
<evidence type="ECO:0000259" key="2">
    <source>
        <dbReference type="Pfam" id="PF13550"/>
    </source>
</evidence>
<gene>
    <name evidence="4" type="primary">J</name>
    <name evidence="4" type="ordered locus">SM11_chr0882</name>
</gene>
<dbReference type="RefSeq" id="WP_014529167.1">
    <property type="nucleotide sequence ID" value="NC_017325.1"/>
</dbReference>
<evidence type="ECO:0000259" key="3">
    <source>
        <dbReference type="Pfam" id="PF24801"/>
    </source>
</evidence>
<feature type="compositionally biased region" description="Gly residues" evidence="1">
    <location>
        <begin position="14"/>
        <end position="30"/>
    </location>
</feature>
<dbReference type="Proteomes" id="UP000009045">
    <property type="component" value="Chromosome"/>
</dbReference>
<dbReference type="InterPro" id="IPR053171">
    <property type="entry name" value="Viral_Tip_Attach_Protein"/>
</dbReference>
<dbReference type="KEGG" id="smx:SM11_chr0882"/>
<name>F7X1Z5_SINMM</name>
<reference evidence="4 5" key="1">
    <citation type="journal article" date="2011" name="J. Biotechnol.">
        <title>The complete genome sequence of the dominant Sinorhizobium meliloti field isolate SM11 extends the S. meliloti pan-genome.</title>
        <authorList>
            <person name="Schneiker-Bekel S."/>
            <person name="Wibberg D."/>
            <person name="Bekel T."/>
            <person name="Blom J."/>
            <person name="Linke B."/>
            <person name="Neuweger H."/>
            <person name="Stiens M."/>
            <person name="Vorholter F.J."/>
            <person name="Weidner S."/>
            <person name="Goesmann A."/>
            <person name="Puhler A."/>
            <person name="Schluter A."/>
        </authorList>
    </citation>
    <scope>NUCLEOTIDE SEQUENCE [LARGE SCALE GENOMIC DNA]</scope>
    <source>
        <strain evidence="4 5">SM11</strain>
    </source>
</reference>
<accession>F7X1Z5</accession>
<evidence type="ECO:0000313" key="4">
    <source>
        <dbReference type="EMBL" id="AEH78159.1"/>
    </source>
</evidence>
<dbReference type="AlphaFoldDB" id="F7X1Z5"/>